<dbReference type="SUPFAM" id="SSF141130">
    <property type="entry name" value="Acetamidase/Formamidase-like"/>
    <property type="match status" value="1"/>
</dbReference>
<proteinExistence type="predicted"/>
<dbReference type="OrthoDB" id="9785236at2"/>
<protein>
    <recommendedName>
        <fullName evidence="3">Acetamidase</fullName>
    </recommendedName>
</protein>
<dbReference type="PANTHER" id="PTHR31891">
    <property type="entry name" value="FORMAMIDASE C869.04-RELATED"/>
    <property type="match status" value="1"/>
</dbReference>
<reference evidence="1 2" key="1">
    <citation type="submission" date="2015-04" db="EMBL/GenBank/DDBJ databases">
        <title>The draft genome sequence of Roseovarius sp.R12b.</title>
        <authorList>
            <person name="Li G."/>
            <person name="Lai Q."/>
            <person name="Shao Z."/>
            <person name="Yan P."/>
        </authorList>
    </citation>
    <scope>NUCLEOTIDE SEQUENCE [LARGE SCALE GENOMIC DNA]</scope>
    <source>
        <strain evidence="1 2">R12B</strain>
    </source>
</reference>
<evidence type="ECO:0008006" key="3">
    <source>
        <dbReference type="Google" id="ProtNLM"/>
    </source>
</evidence>
<dbReference type="AlphaFoldDB" id="A0A0T5NUS2"/>
<dbReference type="PANTHER" id="PTHR31891:SF1">
    <property type="entry name" value="FORMAMIDASE C869.04-RELATED"/>
    <property type="match status" value="1"/>
</dbReference>
<evidence type="ECO:0000313" key="1">
    <source>
        <dbReference type="EMBL" id="KRS12690.1"/>
    </source>
</evidence>
<dbReference type="Gene3D" id="2.60.120.580">
    <property type="entry name" value="Acetamidase/Formamidase-like domains"/>
    <property type="match status" value="1"/>
</dbReference>
<dbReference type="Gene3D" id="3.10.28.20">
    <property type="entry name" value="Acetamidase/Formamidase-like domains"/>
    <property type="match status" value="1"/>
</dbReference>
<dbReference type="EMBL" id="LAXJ01000008">
    <property type="protein sequence ID" value="KRS12690.1"/>
    <property type="molecule type" value="Genomic_DNA"/>
</dbReference>
<dbReference type="InterPro" id="IPR004304">
    <property type="entry name" value="FmdA_AmdA"/>
</dbReference>
<sequence>MSAFEIQKALKINRALSLLEEPLTGHNRWHPDIQPILTAAPGETVRLETRDAADGQIVPGSSVEILENLDAGRMHPLTGPVNVEGAEPGDLLEVEILDVLPQNYGFAIQYHTLGVLADYSPDRYLAHFDIGNGLAVSEQIPGARFPGAPFMGVMGVAASYEMIEESKCYEESLSLPFAQPTCSQSVVPADEAIAQSGLRTIPPRSNGGNLDIRQLTAGASLFLPVFVEGALFSAGDAHFLQGEGECVSGLEMGASLDCRFRVHKRVAANRNIKDPQFSFTRSTPNKSQPPKRFFATTGQSFTREGQATHSDIGKAVENALLNMVEHLMRTRGYDFQQAYLICSLAADLRISQMVNVPNFTASVILDLSIFE</sequence>
<dbReference type="PATRIC" id="fig|1641875.4.peg.4175"/>
<gene>
    <name evidence="1" type="ORF">XM53_08845</name>
</gene>
<dbReference type="RefSeq" id="WP_082630858.1">
    <property type="nucleotide sequence ID" value="NZ_LAXJ01000008.1"/>
</dbReference>
<comment type="caution">
    <text evidence="1">The sequence shown here is derived from an EMBL/GenBank/DDBJ whole genome shotgun (WGS) entry which is preliminary data.</text>
</comment>
<dbReference type="STRING" id="1641875.XM53_08845"/>
<accession>A0A0T5NUS2</accession>
<dbReference type="Proteomes" id="UP000051295">
    <property type="component" value="Unassembled WGS sequence"/>
</dbReference>
<organism evidence="1 2">
    <name type="scientific">Roseovarius atlanticus</name>
    <dbReference type="NCBI Taxonomy" id="1641875"/>
    <lineage>
        <taxon>Bacteria</taxon>
        <taxon>Pseudomonadati</taxon>
        <taxon>Pseudomonadota</taxon>
        <taxon>Alphaproteobacteria</taxon>
        <taxon>Rhodobacterales</taxon>
        <taxon>Roseobacteraceae</taxon>
        <taxon>Roseovarius</taxon>
    </lineage>
</organism>
<dbReference type="Pfam" id="PF03069">
    <property type="entry name" value="FmdA_AmdA"/>
    <property type="match status" value="1"/>
</dbReference>
<evidence type="ECO:0000313" key="2">
    <source>
        <dbReference type="Proteomes" id="UP000051295"/>
    </source>
</evidence>
<dbReference type="GO" id="GO:0016811">
    <property type="term" value="F:hydrolase activity, acting on carbon-nitrogen (but not peptide) bonds, in linear amides"/>
    <property type="evidence" value="ECO:0007669"/>
    <property type="project" value="InterPro"/>
</dbReference>
<keyword evidence="2" id="KW-1185">Reference proteome</keyword>
<name>A0A0T5NUS2_9RHOB</name>